<comment type="caution">
    <text evidence="1">The sequence shown here is derived from an EMBL/GenBank/DDBJ whole genome shotgun (WGS) entry which is preliminary data.</text>
</comment>
<gene>
    <name evidence="1" type="ORF">CO083_02370</name>
</gene>
<dbReference type="EMBL" id="PFTH01000085">
    <property type="protein sequence ID" value="PJB88516.1"/>
    <property type="molecule type" value="Genomic_DNA"/>
</dbReference>
<evidence type="ECO:0000313" key="1">
    <source>
        <dbReference type="EMBL" id="PJB88516.1"/>
    </source>
</evidence>
<evidence type="ECO:0000313" key="2">
    <source>
        <dbReference type="Proteomes" id="UP000229706"/>
    </source>
</evidence>
<name>A0A2M8DD32_9BACT</name>
<accession>A0A2M8DD32</accession>
<sequence>MNMNDFIVSTNSGQIAVTFKPTVAVAQNEKLIFTITAAASNYANGIPDSTGFDSGDLTADLVAQTAISSSGATSFNITSATLSSAASLHTVTVVLGAGGLSAGSTYTMSLGHASDATLRFLNPSPAGTTHTRGVSDSYAMTLKTTNTAGTVVYNQTQLKVNPVDGVFVSATVEQTLSFKIESNTGTACGVAVGDRITTTATTVPFGSITSANFYDGAQKLTVSTNSTGGYTVTGYQDGVLTSGSNNIPNTPCDAAGCSSGSPAEWNSEPVTDTNDGFGFSLENNTNTPVPTGYLYNNGGLSFNAQPFPLNLFPTPGISIMNETAPASGSVANVCYRLGVKSTQPAGYYYNRITYVATPKF</sequence>
<reference evidence="2" key="1">
    <citation type="submission" date="2017-09" db="EMBL/GenBank/DDBJ databases">
        <title>Depth-based differentiation of microbial function through sediment-hosted aquifers and enrichment of novel symbionts in the deep terrestrial subsurface.</title>
        <authorList>
            <person name="Probst A.J."/>
            <person name="Ladd B."/>
            <person name="Jarett J.K."/>
            <person name="Geller-Mcgrath D.E."/>
            <person name="Sieber C.M.K."/>
            <person name="Emerson J.B."/>
            <person name="Anantharaman K."/>
            <person name="Thomas B.C."/>
            <person name="Malmstrom R."/>
            <person name="Stieglmeier M."/>
            <person name="Klingl A."/>
            <person name="Woyke T."/>
            <person name="Ryan C.M."/>
            <person name="Banfield J.F."/>
        </authorList>
    </citation>
    <scope>NUCLEOTIDE SEQUENCE [LARGE SCALE GENOMIC DNA]</scope>
</reference>
<dbReference type="AlphaFoldDB" id="A0A2M8DD32"/>
<protein>
    <submittedName>
        <fullName evidence="1">Uncharacterized protein</fullName>
    </submittedName>
</protein>
<dbReference type="Proteomes" id="UP000229706">
    <property type="component" value="Unassembled WGS sequence"/>
</dbReference>
<organism evidence="1 2">
    <name type="scientific">Candidatus Roizmanbacteria bacterium CG_4_9_14_0_8_um_filter_34_12</name>
    <dbReference type="NCBI Taxonomy" id="1974840"/>
    <lineage>
        <taxon>Bacteria</taxon>
        <taxon>Candidatus Roizmaniibacteriota</taxon>
    </lineage>
</organism>
<proteinExistence type="predicted"/>